<evidence type="ECO:0000313" key="1">
    <source>
        <dbReference type="EMBL" id="EEV18573.1"/>
    </source>
</evidence>
<sequence>MKRIFLLSLMAIVGLGLTGCKEDEPKKTVADYLLAPLEAKAKLELCEKMEPKDVINDKECNNANRAKGFLRDQNLDPNGHWYEVDYYIKHPERISEEYKK</sequence>
<gene>
    <name evidence="1" type="ORF">CAMGR0001_2584</name>
</gene>
<dbReference type="PROSITE" id="PS51257">
    <property type="entry name" value="PROKAR_LIPOPROTEIN"/>
    <property type="match status" value="1"/>
</dbReference>
<dbReference type="AlphaFoldDB" id="C8PEU5"/>
<organism evidence="1 2">
    <name type="scientific">Campylobacter gracilis RM3268</name>
    <dbReference type="NCBI Taxonomy" id="553220"/>
    <lineage>
        <taxon>Bacteria</taxon>
        <taxon>Pseudomonadati</taxon>
        <taxon>Campylobacterota</taxon>
        <taxon>Epsilonproteobacteria</taxon>
        <taxon>Campylobacterales</taxon>
        <taxon>Campylobacteraceae</taxon>
        <taxon>Campylobacter</taxon>
    </lineage>
</organism>
<proteinExistence type="predicted"/>
<dbReference type="RefSeq" id="WP_005869609.1">
    <property type="nucleotide sequence ID" value="NZ_ACYG01000009.1"/>
</dbReference>
<evidence type="ECO:0008006" key="3">
    <source>
        <dbReference type="Google" id="ProtNLM"/>
    </source>
</evidence>
<dbReference type="Proteomes" id="UP000005709">
    <property type="component" value="Unassembled WGS sequence"/>
</dbReference>
<dbReference type="EMBL" id="ACYG01000009">
    <property type="protein sequence ID" value="EEV18573.1"/>
    <property type="molecule type" value="Genomic_DNA"/>
</dbReference>
<evidence type="ECO:0000313" key="2">
    <source>
        <dbReference type="Proteomes" id="UP000005709"/>
    </source>
</evidence>
<reference evidence="1 2" key="1">
    <citation type="submission" date="2009-07" db="EMBL/GenBank/DDBJ databases">
        <authorList>
            <person name="Madupu R."/>
            <person name="Sebastian Y."/>
            <person name="Durkin A.S."/>
            <person name="Torralba M."/>
            <person name="Methe B."/>
            <person name="Sutton G.G."/>
            <person name="Strausberg R.L."/>
            <person name="Nelson K.E."/>
        </authorList>
    </citation>
    <scope>NUCLEOTIDE SEQUENCE [LARGE SCALE GENOMIC DNA]</scope>
    <source>
        <strain evidence="1 2">RM3268</strain>
    </source>
</reference>
<name>C8PEU5_9BACT</name>
<dbReference type="InterPro" id="IPR047937">
    <property type="entry name" value="Eex_IncN-like"/>
</dbReference>
<dbReference type="NCBIfam" id="NF033894">
    <property type="entry name" value="Eex_IncN"/>
    <property type="match status" value="1"/>
</dbReference>
<comment type="caution">
    <text evidence="1">The sequence shown here is derived from an EMBL/GenBank/DDBJ whole genome shotgun (WGS) entry which is preliminary data.</text>
</comment>
<accession>C8PEU5</accession>
<keyword evidence="2" id="KW-1185">Reference proteome</keyword>
<protein>
    <recommendedName>
        <fullName evidence="3">Lipoprotein</fullName>
    </recommendedName>
</protein>